<sequence length="124" mass="13792">MTRAGGGQLRDKLGLIKHSGFDCAIRVGMMQPEVHSDSISEKLEYLHKHLTGVERAGIQALSGLSLVQYVSPSRRRHGGEAEMRRCCTDKLRGRTKDERILQDACQQTWTKSIPKARGCGTSRV</sequence>
<dbReference type="Proteomes" id="UP000188318">
    <property type="component" value="Unassembled WGS sequence"/>
</dbReference>
<keyword evidence="2" id="KW-1185">Reference proteome</keyword>
<dbReference type="AlphaFoldDB" id="A0A1R3RD53"/>
<evidence type="ECO:0000313" key="2">
    <source>
        <dbReference type="Proteomes" id="UP000188318"/>
    </source>
</evidence>
<accession>A0A1R3RD53</accession>
<dbReference type="VEuPathDB" id="FungiDB:ASPCADRAFT_210269"/>
<gene>
    <name evidence="1" type="ORF">ASPCADRAFT_210269</name>
</gene>
<dbReference type="EMBL" id="KV907507">
    <property type="protein sequence ID" value="OOF92405.1"/>
    <property type="molecule type" value="Genomic_DNA"/>
</dbReference>
<reference evidence="2" key="1">
    <citation type="journal article" date="2017" name="Genome Biol.">
        <title>Comparative genomics reveals high biological diversity and specific adaptations in the industrially and medically important fungal genus Aspergillus.</title>
        <authorList>
            <person name="de Vries R.P."/>
            <person name="Riley R."/>
            <person name="Wiebenga A."/>
            <person name="Aguilar-Osorio G."/>
            <person name="Amillis S."/>
            <person name="Uchima C.A."/>
            <person name="Anderluh G."/>
            <person name="Asadollahi M."/>
            <person name="Askin M."/>
            <person name="Barry K."/>
            <person name="Battaglia E."/>
            <person name="Bayram O."/>
            <person name="Benocci T."/>
            <person name="Braus-Stromeyer S.A."/>
            <person name="Caldana C."/>
            <person name="Canovas D."/>
            <person name="Cerqueira G.C."/>
            <person name="Chen F."/>
            <person name="Chen W."/>
            <person name="Choi C."/>
            <person name="Clum A."/>
            <person name="Dos Santos R.A."/>
            <person name="Damasio A.R."/>
            <person name="Diallinas G."/>
            <person name="Emri T."/>
            <person name="Fekete E."/>
            <person name="Flipphi M."/>
            <person name="Freyberg S."/>
            <person name="Gallo A."/>
            <person name="Gournas C."/>
            <person name="Habgood R."/>
            <person name="Hainaut M."/>
            <person name="Harispe M.L."/>
            <person name="Henrissat B."/>
            <person name="Hilden K.S."/>
            <person name="Hope R."/>
            <person name="Hossain A."/>
            <person name="Karabika E."/>
            <person name="Karaffa L."/>
            <person name="Karanyi Z."/>
            <person name="Krasevec N."/>
            <person name="Kuo A."/>
            <person name="Kusch H."/>
            <person name="LaButti K."/>
            <person name="Lagendijk E.L."/>
            <person name="Lapidus A."/>
            <person name="Levasseur A."/>
            <person name="Lindquist E."/>
            <person name="Lipzen A."/>
            <person name="Logrieco A.F."/>
            <person name="MacCabe A."/>
            <person name="Maekelae M.R."/>
            <person name="Malavazi I."/>
            <person name="Melin P."/>
            <person name="Meyer V."/>
            <person name="Mielnichuk N."/>
            <person name="Miskei M."/>
            <person name="Molnar A.P."/>
            <person name="Mule G."/>
            <person name="Ngan C.Y."/>
            <person name="Orejas M."/>
            <person name="Orosz E."/>
            <person name="Ouedraogo J.P."/>
            <person name="Overkamp K.M."/>
            <person name="Park H.-S."/>
            <person name="Perrone G."/>
            <person name="Piumi F."/>
            <person name="Punt P.J."/>
            <person name="Ram A.F."/>
            <person name="Ramon A."/>
            <person name="Rauscher S."/>
            <person name="Record E."/>
            <person name="Riano-Pachon D.M."/>
            <person name="Robert V."/>
            <person name="Roehrig J."/>
            <person name="Ruller R."/>
            <person name="Salamov A."/>
            <person name="Salih N.S."/>
            <person name="Samson R.A."/>
            <person name="Sandor E."/>
            <person name="Sanguinetti M."/>
            <person name="Schuetze T."/>
            <person name="Sepcic K."/>
            <person name="Shelest E."/>
            <person name="Sherlock G."/>
            <person name="Sophianopoulou V."/>
            <person name="Squina F.M."/>
            <person name="Sun H."/>
            <person name="Susca A."/>
            <person name="Todd R.B."/>
            <person name="Tsang A."/>
            <person name="Unkles S.E."/>
            <person name="van de Wiele N."/>
            <person name="van Rossen-Uffink D."/>
            <person name="Oliveira J.V."/>
            <person name="Vesth T.C."/>
            <person name="Visser J."/>
            <person name="Yu J.-H."/>
            <person name="Zhou M."/>
            <person name="Andersen M.R."/>
            <person name="Archer D.B."/>
            <person name="Baker S.E."/>
            <person name="Benoit I."/>
            <person name="Brakhage A.A."/>
            <person name="Braus G.H."/>
            <person name="Fischer R."/>
            <person name="Frisvad J.C."/>
            <person name="Goldman G.H."/>
            <person name="Houbraken J."/>
            <person name="Oakley B."/>
            <person name="Pocsi I."/>
            <person name="Scazzocchio C."/>
            <person name="Seiboth B."/>
            <person name="vanKuyk P.A."/>
            <person name="Wortman J."/>
            <person name="Dyer P.S."/>
            <person name="Grigoriev I.V."/>
        </authorList>
    </citation>
    <scope>NUCLEOTIDE SEQUENCE [LARGE SCALE GENOMIC DNA]</scope>
    <source>
        <strain evidence="2">ITEM 5010</strain>
    </source>
</reference>
<name>A0A1R3RD53_ASPC5</name>
<proteinExistence type="predicted"/>
<protein>
    <submittedName>
        <fullName evidence="1">Uncharacterized protein</fullName>
    </submittedName>
</protein>
<feature type="non-terminal residue" evidence="1">
    <location>
        <position position="124"/>
    </location>
</feature>
<evidence type="ECO:0000313" key="1">
    <source>
        <dbReference type="EMBL" id="OOF92405.1"/>
    </source>
</evidence>
<organism evidence="1 2">
    <name type="scientific">Aspergillus carbonarius (strain ITEM 5010)</name>
    <dbReference type="NCBI Taxonomy" id="602072"/>
    <lineage>
        <taxon>Eukaryota</taxon>
        <taxon>Fungi</taxon>
        <taxon>Dikarya</taxon>
        <taxon>Ascomycota</taxon>
        <taxon>Pezizomycotina</taxon>
        <taxon>Eurotiomycetes</taxon>
        <taxon>Eurotiomycetidae</taxon>
        <taxon>Eurotiales</taxon>
        <taxon>Aspergillaceae</taxon>
        <taxon>Aspergillus</taxon>
        <taxon>Aspergillus subgen. Circumdati</taxon>
    </lineage>
</organism>